<reference evidence="5" key="2">
    <citation type="submission" date="2020-01" db="EMBL/GenBank/DDBJ databases">
        <authorList>
            <person name="Hornung B."/>
        </authorList>
    </citation>
    <scope>NUCLEOTIDE SEQUENCE</scope>
    <source>
        <strain evidence="5">PacBioINE</strain>
    </source>
</reference>
<name>A0A8S0WXN3_9FIRM</name>
<dbReference type="Proteomes" id="UP001071230">
    <property type="component" value="Unassembled WGS sequence"/>
</dbReference>
<dbReference type="InterPro" id="IPR004839">
    <property type="entry name" value="Aminotransferase_I/II_large"/>
</dbReference>
<evidence type="ECO:0000256" key="1">
    <source>
        <dbReference type="ARBA" id="ARBA00001933"/>
    </source>
</evidence>
<protein>
    <submittedName>
        <fullName evidence="5">Aminotransferase class I and II</fullName>
    </submittedName>
    <submittedName>
        <fullName evidence="6">LL-diaminopimelate aminotransferase</fullName>
    </submittedName>
</protein>
<dbReference type="PANTHER" id="PTHR42832:SF3">
    <property type="entry name" value="L-GLUTAMINE--4-(METHYLSULFANYL)-2-OXOBUTANOATE AMINOTRANSFERASE"/>
    <property type="match status" value="1"/>
</dbReference>
<evidence type="ECO:0000256" key="3">
    <source>
        <dbReference type="ARBA" id="ARBA00022679"/>
    </source>
</evidence>
<evidence type="ECO:0000313" key="6">
    <source>
        <dbReference type="EMBL" id="CEJ06935.1"/>
    </source>
</evidence>
<dbReference type="SUPFAM" id="SSF53383">
    <property type="entry name" value="PLP-dependent transferases"/>
    <property type="match status" value="1"/>
</dbReference>
<evidence type="ECO:0000256" key="2">
    <source>
        <dbReference type="ARBA" id="ARBA00022576"/>
    </source>
</evidence>
<keyword evidence="7" id="KW-1185">Reference proteome</keyword>
<organism evidence="5">
    <name type="scientific">Acididesulfobacillus acetoxydans</name>
    <dbReference type="NCBI Taxonomy" id="1561005"/>
    <lineage>
        <taxon>Bacteria</taxon>
        <taxon>Bacillati</taxon>
        <taxon>Bacillota</taxon>
        <taxon>Clostridia</taxon>
        <taxon>Eubacteriales</taxon>
        <taxon>Peptococcaceae</taxon>
        <taxon>Acididesulfobacillus</taxon>
    </lineage>
</organism>
<dbReference type="InterPro" id="IPR050881">
    <property type="entry name" value="LL-DAP_aminotransferase"/>
</dbReference>
<dbReference type="KEGG" id="aacx:DEACI_1714"/>
<sequence>MKHAQKLDHLAPYLFAQIDELIEKKQRQGKKLWILSKSDPDRPTNPGMVETLREQAVEPANHHYPDFDGLKQLRQAAAAWYRHYYDVTLDPETEILPLLGSKEGIAHLSEALLDPGDIALVPDPAFPTYKTGTLLAGATPFTMPLTAPDFLPRFDNIPQETARAAKLMFLNYPHNPSGATVDLAFWQKAFDFAEENDIVLVNDHAYAMTAFRPGIAPSLLMVPESKKRCLEFFTFSKAFHMAGWRLGLAVGNAEVIRALKIIETHINAGIFNPIQYAGALALRQGLRPGFFQRDNREYQRRLTLLSGFFNSYGWDLAVPEATVYLWVPAPQGMDGDTFTHFLLDKAEVVVSPGSGFGEEGKGYVRICVTYPTEVVEGAIEAMTKAFSAYRITPQPSRYTA</sequence>
<comment type="cofactor">
    <cofactor evidence="1">
        <name>pyridoxal 5'-phosphate</name>
        <dbReference type="ChEBI" id="CHEBI:597326"/>
    </cofactor>
</comment>
<keyword evidence="2 5" id="KW-0032">Aminotransferase</keyword>
<keyword evidence="3" id="KW-0808">Transferase</keyword>
<dbReference type="Gene3D" id="3.40.640.10">
    <property type="entry name" value="Type I PLP-dependent aspartate aminotransferase-like (Major domain)"/>
    <property type="match status" value="1"/>
</dbReference>
<dbReference type="RefSeq" id="WP_240984634.1">
    <property type="nucleotide sequence ID" value="NZ_CDGJ01000036.1"/>
</dbReference>
<feature type="domain" description="Aminotransferase class I/classII large" evidence="4">
    <location>
        <begin position="35"/>
        <end position="381"/>
    </location>
</feature>
<dbReference type="EMBL" id="CDGJ01000036">
    <property type="protein sequence ID" value="CEJ06935.1"/>
    <property type="molecule type" value="Genomic_DNA"/>
</dbReference>
<evidence type="ECO:0000259" key="4">
    <source>
        <dbReference type="Pfam" id="PF00155"/>
    </source>
</evidence>
<dbReference type="InterPro" id="IPR015421">
    <property type="entry name" value="PyrdxlP-dep_Trfase_major"/>
</dbReference>
<evidence type="ECO:0000313" key="7">
    <source>
        <dbReference type="Proteomes" id="UP001071230"/>
    </source>
</evidence>
<evidence type="ECO:0000313" key="5">
    <source>
        <dbReference type="EMBL" id="CAA7601061.1"/>
    </source>
</evidence>
<dbReference type="InterPro" id="IPR015424">
    <property type="entry name" value="PyrdxlP-dep_Trfase"/>
</dbReference>
<gene>
    <name evidence="6" type="ORF">DEACI_1389</name>
    <name evidence="5" type="ORF">DEACI_1714</name>
</gene>
<dbReference type="Proteomes" id="UP000836597">
    <property type="component" value="Chromosome"/>
</dbReference>
<dbReference type="PANTHER" id="PTHR42832">
    <property type="entry name" value="AMINO ACID AMINOTRANSFERASE"/>
    <property type="match status" value="1"/>
</dbReference>
<dbReference type="EMBL" id="LR746496">
    <property type="protein sequence ID" value="CAA7601061.1"/>
    <property type="molecule type" value="Genomic_DNA"/>
</dbReference>
<proteinExistence type="predicted"/>
<dbReference type="CDD" id="cd00609">
    <property type="entry name" value="AAT_like"/>
    <property type="match status" value="1"/>
</dbReference>
<dbReference type="Gene3D" id="3.90.1150.10">
    <property type="entry name" value="Aspartate Aminotransferase, domain 1"/>
    <property type="match status" value="1"/>
</dbReference>
<dbReference type="GO" id="GO:0030170">
    <property type="term" value="F:pyridoxal phosphate binding"/>
    <property type="evidence" value="ECO:0007669"/>
    <property type="project" value="InterPro"/>
</dbReference>
<dbReference type="InterPro" id="IPR015422">
    <property type="entry name" value="PyrdxlP-dep_Trfase_small"/>
</dbReference>
<dbReference type="GO" id="GO:0008483">
    <property type="term" value="F:transaminase activity"/>
    <property type="evidence" value="ECO:0007669"/>
    <property type="project" value="UniProtKB-KW"/>
</dbReference>
<accession>A0A8S0WXN3</accession>
<dbReference type="AlphaFoldDB" id="A0A8S0WXN3"/>
<dbReference type="Pfam" id="PF00155">
    <property type="entry name" value="Aminotran_1_2"/>
    <property type="match status" value="1"/>
</dbReference>
<reference evidence="6" key="1">
    <citation type="submission" date="2014-11" db="EMBL/GenBank/DDBJ databases">
        <authorList>
            <person name="Hornung B.V."/>
        </authorList>
    </citation>
    <scope>NUCLEOTIDE SEQUENCE</scope>
    <source>
        <strain evidence="6">INE</strain>
    </source>
</reference>